<organism evidence="3">
    <name type="scientific">Amorphochlora amoebiformis</name>
    <dbReference type="NCBI Taxonomy" id="1561963"/>
    <lineage>
        <taxon>Eukaryota</taxon>
        <taxon>Sar</taxon>
        <taxon>Rhizaria</taxon>
        <taxon>Cercozoa</taxon>
        <taxon>Chlorarachniophyceae</taxon>
        <taxon>Amorphochlora</taxon>
    </lineage>
</organism>
<name>A0A7S0CSZ7_9EUKA</name>
<dbReference type="SUPFAM" id="SSF55136">
    <property type="entry name" value="Probable bacterial effector-binding domain"/>
    <property type="match status" value="1"/>
</dbReference>
<dbReference type="InterPro" id="IPR011256">
    <property type="entry name" value="Reg_factor_effector_dom_sf"/>
</dbReference>
<sequence length="315" mass="36378">MTPFSGAGYFRGGGGYSYIPPYRPPIPPAPPGMPPIPPIPPGGAYGDWRDVAYTNTLRKLYLSMMHDEFMDKVQRHYMRKRVKWIVALTLVLITSFALKLTPLGSLSSQTFGLVNEQRVDYAILHNTRRYQIRDYPRAVVAQVCGLSDKDAFQRLARYSGYRTILPAHNRGRVRLKRTVPIVNSRSLVTVPDDSPWTIFGQSQESQDLTLTECMQWILPGNTSLYDAPKPYDRRVQLVWLTRRQLAVSRWFKGRVNYTTSEEKAYVFFDRLEKDGFKVDRTQWQLFRYNDAITIPRYRRNEIAVPVLNAYSVLGL</sequence>
<accession>A0A7S0CSZ7</accession>
<protein>
    <submittedName>
        <fullName evidence="3">Uncharacterized protein</fullName>
    </submittedName>
</protein>
<proteinExistence type="inferred from homology"/>
<dbReference type="PANTHER" id="PTHR11220">
    <property type="entry name" value="HEME-BINDING PROTEIN-RELATED"/>
    <property type="match status" value="1"/>
</dbReference>
<dbReference type="Pfam" id="PF04832">
    <property type="entry name" value="SOUL"/>
    <property type="match status" value="1"/>
</dbReference>
<evidence type="ECO:0000313" key="3">
    <source>
        <dbReference type="EMBL" id="CAD8431504.1"/>
    </source>
</evidence>
<keyword evidence="2" id="KW-1133">Transmembrane helix</keyword>
<dbReference type="AlphaFoldDB" id="A0A7S0CSZ7"/>
<keyword evidence="2" id="KW-0812">Transmembrane</keyword>
<evidence type="ECO:0000256" key="1">
    <source>
        <dbReference type="ARBA" id="ARBA00009817"/>
    </source>
</evidence>
<gene>
    <name evidence="3" type="ORF">LAMO00422_LOCUS1709</name>
</gene>
<evidence type="ECO:0000256" key="2">
    <source>
        <dbReference type="SAM" id="Phobius"/>
    </source>
</evidence>
<dbReference type="InterPro" id="IPR006917">
    <property type="entry name" value="SOUL_heme-bd"/>
</dbReference>
<dbReference type="Gene3D" id="3.20.80.10">
    <property type="entry name" value="Regulatory factor, effector binding domain"/>
    <property type="match status" value="1"/>
</dbReference>
<dbReference type="EMBL" id="HBEM01002380">
    <property type="protein sequence ID" value="CAD8431504.1"/>
    <property type="molecule type" value="Transcribed_RNA"/>
</dbReference>
<keyword evidence="2" id="KW-0472">Membrane</keyword>
<comment type="similarity">
    <text evidence="1">Belongs to the HEBP family.</text>
</comment>
<reference evidence="3" key="1">
    <citation type="submission" date="2021-01" db="EMBL/GenBank/DDBJ databases">
        <authorList>
            <person name="Corre E."/>
            <person name="Pelletier E."/>
            <person name="Niang G."/>
            <person name="Scheremetjew M."/>
            <person name="Finn R."/>
            <person name="Kale V."/>
            <person name="Holt S."/>
            <person name="Cochrane G."/>
            <person name="Meng A."/>
            <person name="Brown T."/>
            <person name="Cohen L."/>
        </authorList>
    </citation>
    <scope>NUCLEOTIDE SEQUENCE</scope>
    <source>
        <strain evidence="3">CCMP2058</strain>
    </source>
</reference>
<dbReference type="PANTHER" id="PTHR11220:SF58">
    <property type="entry name" value="SOUL HEME-BINDING FAMILY PROTEIN"/>
    <property type="match status" value="1"/>
</dbReference>
<feature type="transmembrane region" description="Helical" evidence="2">
    <location>
        <begin position="82"/>
        <end position="100"/>
    </location>
</feature>